<evidence type="ECO:0000313" key="6">
    <source>
        <dbReference type="Proteomes" id="UP001208570"/>
    </source>
</evidence>
<gene>
    <name evidence="5" type="ORF">LSH36_10g12012</name>
</gene>
<dbReference type="InterPro" id="IPR002347">
    <property type="entry name" value="SDR_fam"/>
</dbReference>
<keyword evidence="3" id="KW-0521">NADP</keyword>
<reference evidence="5" key="1">
    <citation type="journal article" date="2023" name="Mol. Biol. Evol.">
        <title>Third-Generation Sequencing Reveals the Adaptive Role of the Epigenome in Three Deep-Sea Polychaetes.</title>
        <authorList>
            <person name="Perez M."/>
            <person name="Aroh O."/>
            <person name="Sun Y."/>
            <person name="Lan Y."/>
            <person name="Juniper S.K."/>
            <person name="Young C.R."/>
            <person name="Angers B."/>
            <person name="Qian P.Y."/>
        </authorList>
    </citation>
    <scope>NUCLEOTIDE SEQUENCE</scope>
    <source>
        <strain evidence="5">P08H-3</strain>
    </source>
</reference>
<dbReference type="EMBL" id="JAODUP010000010">
    <property type="protein sequence ID" value="KAK2169436.1"/>
    <property type="molecule type" value="Genomic_DNA"/>
</dbReference>
<dbReference type="AlphaFoldDB" id="A0AAD9NID8"/>
<dbReference type="SUPFAM" id="SSF51735">
    <property type="entry name" value="NAD(P)-binding Rossmann-fold domains"/>
    <property type="match status" value="1"/>
</dbReference>
<proteinExistence type="inferred from homology"/>
<dbReference type="PANTHER" id="PTHR44252">
    <property type="entry name" value="D-ERYTHRULOSE REDUCTASE"/>
    <property type="match status" value="1"/>
</dbReference>
<dbReference type="Gene3D" id="3.40.50.720">
    <property type="entry name" value="NAD(P)-binding Rossmann-like Domain"/>
    <property type="match status" value="1"/>
</dbReference>
<dbReference type="PRINTS" id="PR00081">
    <property type="entry name" value="GDHRDH"/>
</dbReference>
<protein>
    <recommendedName>
        <fullName evidence="7">L-xylulose reductase</fullName>
    </recommendedName>
</protein>
<dbReference type="PROSITE" id="PS00061">
    <property type="entry name" value="ADH_SHORT"/>
    <property type="match status" value="1"/>
</dbReference>
<name>A0AAD9NID8_9ANNE</name>
<organism evidence="5 6">
    <name type="scientific">Paralvinella palmiformis</name>
    <dbReference type="NCBI Taxonomy" id="53620"/>
    <lineage>
        <taxon>Eukaryota</taxon>
        <taxon>Metazoa</taxon>
        <taxon>Spiralia</taxon>
        <taxon>Lophotrochozoa</taxon>
        <taxon>Annelida</taxon>
        <taxon>Polychaeta</taxon>
        <taxon>Sedentaria</taxon>
        <taxon>Canalipalpata</taxon>
        <taxon>Terebellida</taxon>
        <taxon>Terebelliformia</taxon>
        <taxon>Alvinellidae</taxon>
        <taxon>Paralvinella</taxon>
    </lineage>
</organism>
<comment type="subunit">
    <text evidence="2">Homotetramer.</text>
</comment>
<accession>A0AAD9NID8</accession>
<dbReference type="GO" id="GO:0006006">
    <property type="term" value="P:glucose metabolic process"/>
    <property type="evidence" value="ECO:0007669"/>
    <property type="project" value="TreeGrafter"/>
</dbReference>
<dbReference type="GO" id="GO:0050038">
    <property type="term" value="F:L-xylulose reductase (NADPH) activity"/>
    <property type="evidence" value="ECO:0007669"/>
    <property type="project" value="TreeGrafter"/>
</dbReference>
<keyword evidence="6" id="KW-1185">Reference proteome</keyword>
<dbReference type="InterPro" id="IPR051737">
    <property type="entry name" value="L-xylulose/Carbonyl_redctase"/>
</dbReference>
<dbReference type="InterPro" id="IPR036291">
    <property type="entry name" value="NAD(P)-bd_dom_sf"/>
</dbReference>
<dbReference type="Proteomes" id="UP001208570">
    <property type="component" value="Unassembled WGS sequence"/>
</dbReference>
<keyword evidence="4" id="KW-0560">Oxidoreductase</keyword>
<evidence type="ECO:0000313" key="5">
    <source>
        <dbReference type="EMBL" id="KAK2169436.1"/>
    </source>
</evidence>
<dbReference type="GO" id="GO:0005997">
    <property type="term" value="P:xylulose metabolic process"/>
    <property type="evidence" value="ECO:0007669"/>
    <property type="project" value="TreeGrafter"/>
</dbReference>
<dbReference type="PANTHER" id="PTHR44252:SF3">
    <property type="entry name" value="D-ERYTHRULOSE REDUCTASE-RELATED"/>
    <property type="match status" value="1"/>
</dbReference>
<dbReference type="Pfam" id="PF13561">
    <property type="entry name" value="adh_short_C2"/>
    <property type="match status" value="1"/>
</dbReference>
<dbReference type="InterPro" id="IPR020904">
    <property type="entry name" value="Sc_DH/Rdtase_CS"/>
</dbReference>
<dbReference type="GO" id="GO:0004090">
    <property type="term" value="F:carbonyl reductase (NADPH) activity"/>
    <property type="evidence" value="ECO:0007669"/>
    <property type="project" value="TreeGrafter"/>
</dbReference>
<sequence length="246" mass="26870">MRSEIASNRFGYSTLVRSCCIGREIAKALCKGGANVYGLSRTKELLDTLKEECPTIKTLCCDLNDWDATRKAVQDIGPIDLLVNNAGISLLQNFLDVTPEVYDQVMNVNLKAVINVSQIAAKTMIDRGVGGAIVNISSIASERALQRHTVYCVSKAGLNQMTKVMALELGPHKIRVNAVCPTIIMTELGRAFWSDPIVNKPYIDRTPLGRFGEIEDVVHTVMFLLSDKSAMIHGTTIPIDGGLFVS</sequence>
<comment type="similarity">
    <text evidence="1">Belongs to the short-chain dehydrogenases/reductases (SDR) family.</text>
</comment>
<evidence type="ECO:0000256" key="1">
    <source>
        <dbReference type="ARBA" id="ARBA00006484"/>
    </source>
</evidence>
<evidence type="ECO:0000256" key="3">
    <source>
        <dbReference type="ARBA" id="ARBA00022857"/>
    </source>
</evidence>
<evidence type="ECO:0000256" key="4">
    <source>
        <dbReference type="ARBA" id="ARBA00023002"/>
    </source>
</evidence>
<evidence type="ECO:0000256" key="2">
    <source>
        <dbReference type="ARBA" id="ARBA00011881"/>
    </source>
</evidence>
<evidence type="ECO:0008006" key="7">
    <source>
        <dbReference type="Google" id="ProtNLM"/>
    </source>
</evidence>
<dbReference type="PRINTS" id="PR00080">
    <property type="entry name" value="SDRFAMILY"/>
</dbReference>
<comment type="caution">
    <text evidence="5">The sequence shown here is derived from an EMBL/GenBank/DDBJ whole genome shotgun (WGS) entry which is preliminary data.</text>
</comment>
<dbReference type="FunFam" id="3.40.50.720:FF:000214">
    <property type="entry name" value="L-xylulose reductase"/>
    <property type="match status" value="1"/>
</dbReference>